<evidence type="ECO:0000256" key="2">
    <source>
        <dbReference type="SAM" id="Coils"/>
    </source>
</evidence>
<accession>A0ABD2PKH5</accession>
<feature type="coiled-coil region" evidence="2">
    <location>
        <begin position="46"/>
        <end position="115"/>
    </location>
</feature>
<evidence type="ECO:0000256" key="3">
    <source>
        <dbReference type="SAM" id="MobiDB-lite"/>
    </source>
</evidence>
<feature type="coiled-coil region" evidence="2">
    <location>
        <begin position="164"/>
        <end position="334"/>
    </location>
</feature>
<dbReference type="PANTHER" id="PTHR15742">
    <property type="entry name" value="GIRDIN"/>
    <property type="match status" value="1"/>
</dbReference>
<feature type="non-terminal residue" evidence="5">
    <location>
        <position position="344"/>
    </location>
</feature>
<keyword evidence="6" id="KW-1185">Reference proteome</keyword>
<comment type="similarity">
    <text evidence="1">Belongs to the KXD1 family.</text>
</comment>
<feature type="domain" description="KxDL" evidence="4">
    <location>
        <begin position="169"/>
        <end position="230"/>
    </location>
</feature>
<name>A0ABD2PKH5_9PLAT</name>
<dbReference type="EMBL" id="JBJKFK010006034">
    <property type="protein sequence ID" value="KAL3308012.1"/>
    <property type="molecule type" value="Genomic_DNA"/>
</dbReference>
<feature type="region of interest" description="Disordered" evidence="3">
    <location>
        <begin position="1"/>
        <end position="23"/>
    </location>
</feature>
<evidence type="ECO:0000313" key="5">
    <source>
        <dbReference type="EMBL" id="KAL3308012.1"/>
    </source>
</evidence>
<keyword evidence="2" id="KW-0175">Coiled coil</keyword>
<reference evidence="5 6" key="1">
    <citation type="submission" date="2024-11" db="EMBL/GenBank/DDBJ databases">
        <title>Adaptive evolution of stress response genes in parasites aligns with host niche diversity.</title>
        <authorList>
            <person name="Hahn C."/>
            <person name="Resl P."/>
        </authorList>
    </citation>
    <scope>NUCLEOTIDE SEQUENCE [LARGE SCALE GENOMIC DNA]</scope>
    <source>
        <strain evidence="5">EGGRZ-B1_66</strain>
        <tissue evidence="5">Body</tissue>
    </source>
</reference>
<evidence type="ECO:0000259" key="4">
    <source>
        <dbReference type="Pfam" id="PF10241"/>
    </source>
</evidence>
<evidence type="ECO:0000256" key="1">
    <source>
        <dbReference type="ARBA" id="ARBA00005913"/>
    </source>
</evidence>
<dbReference type="PANTHER" id="PTHR15742:SF5">
    <property type="entry name" value="GIRDIN"/>
    <property type="match status" value="1"/>
</dbReference>
<gene>
    <name evidence="5" type="ORF">Ciccas_013463</name>
</gene>
<feature type="non-terminal residue" evidence="5">
    <location>
        <position position="1"/>
    </location>
</feature>
<dbReference type="InterPro" id="IPR019371">
    <property type="entry name" value="KxDL_dom"/>
</dbReference>
<protein>
    <recommendedName>
        <fullName evidence="4">KxDL domain-containing protein</fullName>
    </recommendedName>
</protein>
<dbReference type="SUPFAM" id="SSF57997">
    <property type="entry name" value="Tropomyosin"/>
    <property type="match status" value="1"/>
</dbReference>
<dbReference type="Proteomes" id="UP001626550">
    <property type="component" value="Unassembled WGS sequence"/>
</dbReference>
<dbReference type="Gene3D" id="1.10.287.1490">
    <property type="match status" value="1"/>
</dbReference>
<sequence>EEQQSAGRGQGGGTRQGQWAPAPQAGLQSAAVGVFSSASSIDARYVEELENDFFELEDKYDTLSKEKEELSSELSSKLCQIDELQGALEHYREKISILERRCLHFEEEVKNYRERLRLPESDQQHTIAARAGSQPKFSTSTDERSASPSIDLKTANRDELIKRVSYVEEMYREMTEENEVLKEEIEEMQREIEEMHDSFQEEGRDTLREMQRDLESANKTCRILQFKLRKAERRFDQCESERANLEERMSRLESELYSEADVGHIRALEEELRVAKEVGVRLNSELDMLDEKKAYYEQENRQLKEELQITNNRRISVENELGRMKLDVEKLKSERPLQVTDKNR</sequence>
<dbReference type="Pfam" id="PF10241">
    <property type="entry name" value="KxDL"/>
    <property type="match status" value="1"/>
</dbReference>
<organism evidence="5 6">
    <name type="scientific">Cichlidogyrus casuarinus</name>
    <dbReference type="NCBI Taxonomy" id="1844966"/>
    <lineage>
        <taxon>Eukaryota</taxon>
        <taxon>Metazoa</taxon>
        <taxon>Spiralia</taxon>
        <taxon>Lophotrochozoa</taxon>
        <taxon>Platyhelminthes</taxon>
        <taxon>Monogenea</taxon>
        <taxon>Monopisthocotylea</taxon>
        <taxon>Dactylogyridea</taxon>
        <taxon>Ancyrocephalidae</taxon>
        <taxon>Cichlidogyrus</taxon>
    </lineage>
</organism>
<evidence type="ECO:0000313" key="6">
    <source>
        <dbReference type="Proteomes" id="UP001626550"/>
    </source>
</evidence>
<dbReference type="InterPro" id="IPR049885">
    <property type="entry name" value="MTCL1-3"/>
</dbReference>
<comment type="caution">
    <text evidence="5">The sequence shown here is derived from an EMBL/GenBank/DDBJ whole genome shotgun (WGS) entry which is preliminary data.</text>
</comment>
<dbReference type="AlphaFoldDB" id="A0ABD2PKH5"/>
<proteinExistence type="inferred from homology"/>
<feature type="region of interest" description="Disordered" evidence="3">
    <location>
        <begin position="120"/>
        <end position="149"/>
    </location>
</feature>